<evidence type="ECO:0000256" key="6">
    <source>
        <dbReference type="ARBA" id="ARBA00023211"/>
    </source>
</evidence>
<dbReference type="Pfam" id="PF00293">
    <property type="entry name" value="NUDIX"/>
    <property type="match status" value="1"/>
</dbReference>
<dbReference type="SUPFAM" id="SSF55811">
    <property type="entry name" value="Nudix"/>
    <property type="match status" value="1"/>
</dbReference>
<dbReference type="GO" id="GO:0010945">
    <property type="term" value="F:coenzyme A diphosphatase activity"/>
    <property type="evidence" value="ECO:0007669"/>
    <property type="project" value="InterPro"/>
</dbReference>
<evidence type="ECO:0000313" key="9">
    <source>
        <dbReference type="Proteomes" id="UP000008718"/>
    </source>
</evidence>
<keyword evidence="3" id="KW-0479">Metal-binding</keyword>
<dbReference type="GO" id="GO:0046872">
    <property type="term" value="F:metal ion binding"/>
    <property type="evidence" value="ECO:0007669"/>
    <property type="project" value="UniProtKB-KW"/>
</dbReference>
<dbReference type="InterPro" id="IPR000086">
    <property type="entry name" value="NUDIX_hydrolase_dom"/>
</dbReference>
<reference evidence="8 9" key="2">
    <citation type="journal article" date="2011" name="Stand. Genomic Sci.">
        <title>Complete genome sequence of Paludibacter propionicigenes type strain (WB4).</title>
        <authorList>
            <person name="Gronow S."/>
            <person name="Munk C."/>
            <person name="Lapidus A."/>
            <person name="Nolan M."/>
            <person name="Lucas S."/>
            <person name="Hammon N."/>
            <person name="Deshpande S."/>
            <person name="Cheng J.F."/>
            <person name="Tapia R."/>
            <person name="Han C."/>
            <person name="Goodwin L."/>
            <person name="Pitluck S."/>
            <person name="Liolios K."/>
            <person name="Ivanova N."/>
            <person name="Mavromatis K."/>
            <person name="Mikhailova N."/>
            <person name="Pati A."/>
            <person name="Chen A."/>
            <person name="Palaniappan K."/>
            <person name="Land M."/>
            <person name="Hauser L."/>
            <person name="Chang Y.J."/>
            <person name="Jeffries C.D."/>
            <person name="Brambilla E."/>
            <person name="Rohde M."/>
            <person name="Goker M."/>
            <person name="Detter J.C."/>
            <person name="Woyke T."/>
            <person name="Bristow J."/>
            <person name="Eisen J.A."/>
            <person name="Markowitz V."/>
            <person name="Hugenholtz P."/>
            <person name="Kyrpides N.C."/>
            <person name="Klenk H.P."/>
        </authorList>
    </citation>
    <scope>NUCLEOTIDE SEQUENCE [LARGE SCALE GENOMIC DNA]</scope>
    <source>
        <strain evidence="9">DSM 17365 / JCM 13257 / WB4</strain>
    </source>
</reference>
<keyword evidence="5" id="KW-0460">Magnesium</keyword>
<dbReference type="OrthoDB" id="9802805at2"/>
<accession>E4T5H9</accession>
<dbReference type="HOGENOM" id="CLU_040940_5_3_10"/>
<keyword evidence="9" id="KW-1185">Reference proteome</keyword>
<evidence type="ECO:0000256" key="1">
    <source>
        <dbReference type="ARBA" id="ARBA00001936"/>
    </source>
</evidence>
<dbReference type="PANTHER" id="PTHR12992">
    <property type="entry name" value="NUDIX HYDROLASE"/>
    <property type="match status" value="1"/>
</dbReference>
<gene>
    <name evidence="8" type="ordered locus">Palpr_1834</name>
</gene>
<keyword evidence="6" id="KW-0464">Manganese</keyword>
<dbReference type="Gene3D" id="3.90.79.10">
    <property type="entry name" value="Nucleoside Triphosphate Pyrophosphohydrolase"/>
    <property type="match status" value="1"/>
</dbReference>
<proteinExistence type="predicted"/>
<dbReference type="InterPro" id="IPR015797">
    <property type="entry name" value="NUDIX_hydrolase-like_dom_sf"/>
</dbReference>
<dbReference type="KEGG" id="ppn:Palpr_1834"/>
<dbReference type="STRING" id="694427.Palpr_1834"/>
<evidence type="ECO:0000256" key="3">
    <source>
        <dbReference type="ARBA" id="ARBA00022723"/>
    </source>
</evidence>
<evidence type="ECO:0000256" key="5">
    <source>
        <dbReference type="ARBA" id="ARBA00022842"/>
    </source>
</evidence>
<comment type="cofactor">
    <cofactor evidence="1">
        <name>Mn(2+)</name>
        <dbReference type="ChEBI" id="CHEBI:29035"/>
    </cofactor>
</comment>
<keyword evidence="4 8" id="KW-0378">Hydrolase</keyword>
<dbReference type="eggNOG" id="COG0494">
    <property type="taxonomic scope" value="Bacteria"/>
</dbReference>
<reference key="1">
    <citation type="submission" date="2010-11" db="EMBL/GenBank/DDBJ databases">
        <title>The complete genome of Paludibacter propionicigenes DSM 17365.</title>
        <authorList>
            <consortium name="US DOE Joint Genome Institute (JGI-PGF)"/>
            <person name="Lucas S."/>
            <person name="Copeland A."/>
            <person name="Lapidus A."/>
            <person name="Bruce D."/>
            <person name="Goodwin L."/>
            <person name="Pitluck S."/>
            <person name="Kyrpides N."/>
            <person name="Mavromatis K."/>
            <person name="Ivanova N."/>
            <person name="Munk A.C."/>
            <person name="Brettin T."/>
            <person name="Detter J.C."/>
            <person name="Han C."/>
            <person name="Tapia R."/>
            <person name="Land M."/>
            <person name="Hauser L."/>
            <person name="Markowitz V."/>
            <person name="Cheng J.-F."/>
            <person name="Hugenholtz P."/>
            <person name="Woyke T."/>
            <person name="Wu D."/>
            <person name="Gronow S."/>
            <person name="Wellnitz S."/>
            <person name="Brambilla E."/>
            <person name="Klenk H.-P."/>
            <person name="Eisen J.A."/>
        </authorList>
    </citation>
    <scope>NUCLEOTIDE SEQUENCE</scope>
    <source>
        <strain>WB4</strain>
    </source>
</reference>
<comment type="cofactor">
    <cofactor evidence="2">
        <name>Mg(2+)</name>
        <dbReference type="ChEBI" id="CHEBI:18420"/>
    </cofactor>
</comment>
<sequence length="209" mass="23387">MLFSKTELKQKFQQPLPGTASHLKMAPPNRAKELLEKENHLLTARQSAVMVLLFPSNNRLQAIYIKRSEYDGVHSGQIAFPGGKQEKTDPGFEATALRETFEEIGVTADKIEIIGQLSDLFIPPSNFIVKPFVGYCTHQPAYKLDPREIQAVVEIDLADFYSENRIFEKEFSTGTAGKTIKAPYFAINGIEIWGATAMITSELLDVLNH</sequence>
<dbReference type="InterPro" id="IPR045121">
    <property type="entry name" value="CoAse"/>
</dbReference>
<evidence type="ECO:0000256" key="2">
    <source>
        <dbReference type="ARBA" id="ARBA00001946"/>
    </source>
</evidence>
<protein>
    <submittedName>
        <fullName evidence="8">NUDIX hydrolase</fullName>
    </submittedName>
</protein>
<dbReference type="CDD" id="cd03426">
    <property type="entry name" value="NUDIX_CoAse_Nudt7"/>
    <property type="match status" value="1"/>
</dbReference>
<dbReference type="AlphaFoldDB" id="E4T5H9"/>
<dbReference type="EMBL" id="CP002345">
    <property type="protein sequence ID" value="ADQ79973.1"/>
    <property type="molecule type" value="Genomic_DNA"/>
</dbReference>
<evidence type="ECO:0000313" key="8">
    <source>
        <dbReference type="EMBL" id="ADQ79973.1"/>
    </source>
</evidence>
<dbReference type="PANTHER" id="PTHR12992:SF11">
    <property type="entry name" value="MITOCHONDRIAL COENZYME A DIPHOSPHATASE NUDT8"/>
    <property type="match status" value="1"/>
</dbReference>
<dbReference type="Proteomes" id="UP000008718">
    <property type="component" value="Chromosome"/>
</dbReference>
<evidence type="ECO:0000259" key="7">
    <source>
        <dbReference type="PROSITE" id="PS51462"/>
    </source>
</evidence>
<dbReference type="PROSITE" id="PS51462">
    <property type="entry name" value="NUDIX"/>
    <property type="match status" value="1"/>
</dbReference>
<feature type="domain" description="Nudix hydrolase" evidence="7">
    <location>
        <begin position="44"/>
        <end position="177"/>
    </location>
</feature>
<evidence type="ECO:0000256" key="4">
    <source>
        <dbReference type="ARBA" id="ARBA00022801"/>
    </source>
</evidence>
<organism evidence="8 9">
    <name type="scientific">Paludibacter propionicigenes (strain DSM 17365 / JCM 13257 / WB4)</name>
    <dbReference type="NCBI Taxonomy" id="694427"/>
    <lineage>
        <taxon>Bacteria</taxon>
        <taxon>Pseudomonadati</taxon>
        <taxon>Bacteroidota</taxon>
        <taxon>Bacteroidia</taxon>
        <taxon>Bacteroidales</taxon>
        <taxon>Paludibacteraceae</taxon>
        <taxon>Paludibacter</taxon>
    </lineage>
</organism>
<name>E4T5H9_PALPW</name>
<dbReference type="RefSeq" id="WP_013445342.1">
    <property type="nucleotide sequence ID" value="NC_014734.1"/>
</dbReference>